<evidence type="ECO:0000313" key="3">
    <source>
        <dbReference type="Proteomes" id="UP001147653"/>
    </source>
</evidence>
<reference evidence="2" key="1">
    <citation type="submission" date="2022-10" db="EMBL/GenBank/DDBJ databases">
        <title>The WGS of Solirubrobacter phytolaccae KCTC 29190.</title>
        <authorList>
            <person name="Jiang Z."/>
        </authorList>
    </citation>
    <scope>NUCLEOTIDE SEQUENCE</scope>
    <source>
        <strain evidence="2">KCTC 29190</strain>
    </source>
</reference>
<dbReference type="Pfam" id="PF08534">
    <property type="entry name" value="Redoxin"/>
    <property type="match status" value="1"/>
</dbReference>
<evidence type="ECO:0000259" key="1">
    <source>
        <dbReference type="PROSITE" id="PS51352"/>
    </source>
</evidence>
<dbReference type="Proteomes" id="UP001147653">
    <property type="component" value="Unassembled WGS sequence"/>
</dbReference>
<dbReference type="PANTHER" id="PTHR42852">
    <property type="entry name" value="THIOL:DISULFIDE INTERCHANGE PROTEIN DSBE"/>
    <property type="match status" value="1"/>
</dbReference>
<dbReference type="InterPro" id="IPR050553">
    <property type="entry name" value="Thioredoxin_ResA/DsbE_sf"/>
</dbReference>
<feature type="domain" description="Thioredoxin" evidence="1">
    <location>
        <begin position="43"/>
        <end position="191"/>
    </location>
</feature>
<dbReference type="CDD" id="cd02966">
    <property type="entry name" value="TlpA_like_family"/>
    <property type="match status" value="1"/>
</dbReference>
<dbReference type="InterPro" id="IPR013766">
    <property type="entry name" value="Thioredoxin_domain"/>
</dbReference>
<proteinExistence type="predicted"/>
<dbReference type="PANTHER" id="PTHR42852:SF13">
    <property type="entry name" value="PROTEIN DIPZ"/>
    <property type="match status" value="1"/>
</dbReference>
<dbReference type="InterPro" id="IPR036249">
    <property type="entry name" value="Thioredoxin-like_sf"/>
</dbReference>
<protein>
    <submittedName>
        <fullName evidence="2">TlpA family protein disulfide reductase</fullName>
    </submittedName>
</protein>
<dbReference type="PROSITE" id="PS51352">
    <property type="entry name" value="THIOREDOXIN_2"/>
    <property type="match status" value="1"/>
</dbReference>
<dbReference type="GO" id="GO:0016491">
    <property type="term" value="F:oxidoreductase activity"/>
    <property type="evidence" value="ECO:0007669"/>
    <property type="project" value="InterPro"/>
</dbReference>
<organism evidence="2 3">
    <name type="scientific">Solirubrobacter phytolaccae</name>
    <dbReference type="NCBI Taxonomy" id="1404360"/>
    <lineage>
        <taxon>Bacteria</taxon>
        <taxon>Bacillati</taxon>
        <taxon>Actinomycetota</taxon>
        <taxon>Thermoleophilia</taxon>
        <taxon>Solirubrobacterales</taxon>
        <taxon>Solirubrobacteraceae</taxon>
        <taxon>Solirubrobacter</taxon>
    </lineage>
</organism>
<keyword evidence="3" id="KW-1185">Reference proteome</keyword>
<dbReference type="RefSeq" id="WP_270025349.1">
    <property type="nucleotide sequence ID" value="NZ_JAPDDP010000018.1"/>
</dbReference>
<dbReference type="AlphaFoldDB" id="A0A9X3S844"/>
<comment type="caution">
    <text evidence="2">The sequence shown here is derived from an EMBL/GenBank/DDBJ whole genome shotgun (WGS) entry which is preliminary data.</text>
</comment>
<name>A0A9X3S844_9ACTN</name>
<sequence length="196" mass="20924">MRRVLILLASLALIAVVVIGLTSAGGGDGATDPPDSLADAREELAGAPAPLAALHAQANELLPGGTEAFDQQLAALKGRPIVVNKWASWCLPCKEEFPVFESIGTKRGKEVAFIGVNGGDKDPAARKYLDKTWLPFPSFTDPDEVISRELKAPKNYPMTVFIDRTGKTTYIHSGPYRSDQALIDDIDKYLGAAGSS</sequence>
<dbReference type="SUPFAM" id="SSF52833">
    <property type="entry name" value="Thioredoxin-like"/>
    <property type="match status" value="1"/>
</dbReference>
<dbReference type="Gene3D" id="3.40.30.10">
    <property type="entry name" value="Glutaredoxin"/>
    <property type="match status" value="1"/>
</dbReference>
<evidence type="ECO:0000313" key="2">
    <source>
        <dbReference type="EMBL" id="MDA0181038.1"/>
    </source>
</evidence>
<accession>A0A9X3S844</accession>
<dbReference type="EMBL" id="JAPDDP010000018">
    <property type="protein sequence ID" value="MDA0181038.1"/>
    <property type="molecule type" value="Genomic_DNA"/>
</dbReference>
<dbReference type="InterPro" id="IPR013740">
    <property type="entry name" value="Redoxin"/>
</dbReference>
<gene>
    <name evidence="2" type="ORF">OJ997_12085</name>
</gene>